<sequence>MGHLSDDALFPVEPVFPKFSLASPDYQNFRTPVKSFKFHIMHYSKLPELQAYFKTHDKIKEYQGHSSKVHSVGWSCDGSRLASGSFDKAVTVFALERDKLTKEHTFRGHGGSVDQLCWHSSNSDLLATASGDKTVRVWDVRTQKCVTTVNTRGENINITWSPNGGTIAVGNKEDLISFIDTRMYKIRVEKQFSFEVNEIKWNLNTTLFFLTSGQGSIHVLSFPDLKLQYVAKAHPGTCICIEMDPTGKYFATGSADALVSLWDVRDIACVRVFTRLDWPVRTLSFSYDGALIASASEDLFIDISEVETGQLVADVPVEAPTFTVSWHPKQYLLAYACDDKDSYDRNRDTGSLKLYGFSSDSS</sequence>
<dbReference type="InterPro" id="IPR036322">
    <property type="entry name" value="WD40_repeat_dom_sf"/>
</dbReference>
<evidence type="ECO:0000256" key="3">
    <source>
        <dbReference type="ARBA" id="ARBA00046343"/>
    </source>
</evidence>
<feature type="repeat" description="WD" evidence="4">
    <location>
        <begin position="62"/>
        <end position="103"/>
    </location>
</feature>
<dbReference type="PANTHER" id="PTHR22839">
    <property type="entry name" value="THO COMPLEX SUBUNIT 3 THO3"/>
    <property type="match status" value="1"/>
</dbReference>
<evidence type="ECO:0000313" key="5">
    <source>
        <dbReference type="EMBL" id="KAF6199197.1"/>
    </source>
</evidence>
<dbReference type="GO" id="GO:0000445">
    <property type="term" value="C:THO complex part of transcription export complex"/>
    <property type="evidence" value="ECO:0007669"/>
    <property type="project" value="TreeGrafter"/>
</dbReference>
<dbReference type="AlphaFoldDB" id="A0A8S9WRB8"/>
<dbReference type="PROSITE" id="PS50082">
    <property type="entry name" value="WD_REPEATS_2"/>
    <property type="match status" value="3"/>
</dbReference>
<comment type="caution">
    <text evidence="5">The sequence shown here is derived from an EMBL/GenBank/DDBJ whole genome shotgun (WGS) entry which is preliminary data.</text>
</comment>
<dbReference type="InterPro" id="IPR015943">
    <property type="entry name" value="WD40/YVTN_repeat-like_dom_sf"/>
</dbReference>
<dbReference type="Pfam" id="PF25174">
    <property type="entry name" value="Beta-prop_THOC3"/>
    <property type="match status" value="1"/>
</dbReference>
<dbReference type="InterPro" id="IPR001680">
    <property type="entry name" value="WD40_rpt"/>
</dbReference>
<dbReference type="PRINTS" id="PR00320">
    <property type="entry name" value="GPROTEINBRPT"/>
</dbReference>
<dbReference type="InterPro" id="IPR020472">
    <property type="entry name" value="WD40_PAC1"/>
</dbReference>
<protein>
    <recommendedName>
        <fullName evidence="7">Translation initiation factor beta propellor-like domain-containing protein</fullName>
    </recommendedName>
</protein>
<dbReference type="GO" id="GO:0006406">
    <property type="term" value="P:mRNA export from nucleus"/>
    <property type="evidence" value="ECO:0007669"/>
    <property type="project" value="InterPro"/>
</dbReference>
<evidence type="ECO:0000313" key="6">
    <source>
        <dbReference type="Proteomes" id="UP000466442"/>
    </source>
</evidence>
<feature type="repeat" description="WD" evidence="4">
    <location>
        <begin position="106"/>
        <end position="148"/>
    </location>
</feature>
<dbReference type="OrthoDB" id="340259at2759"/>
<keyword evidence="1 4" id="KW-0853">WD repeat</keyword>
<dbReference type="InterPro" id="IPR040132">
    <property type="entry name" value="Tex1/THOC3"/>
</dbReference>
<comment type="similarity">
    <text evidence="3">Belongs to the THOC3 family.</text>
</comment>
<dbReference type="Proteomes" id="UP000466442">
    <property type="component" value="Unassembled WGS sequence"/>
</dbReference>
<proteinExistence type="inferred from homology"/>
<dbReference type="PROSITE" id="PS50294">
    <property type="entry name" value="WD_REPEATS_REGION"/>
    <property type="match status" value="3"/>
</dbReference>
<reference evidence="5" key="1">
    <citation type="journal article" date="2021" name="Mol. Ecol. Resour.">
        <title>Apolygus lucorum genome provides insights into omnivorousness and mesophyll feeding.</title>
        <authorList>
            <person name="Liu Y."/>
            <person name="Liu H."/>
            <person name="Wang H."/>
            <person name="Huang T."/>
            <person name="Liu B."/>
            <person name="Yang B."/>
            <person name="Yin L."/>
            <person name="Li B."/>
            <person name="Zhang Y."/>
            <person name="Zhang S."/>
            <person name="Jiang F."/>
            <person name="Zhang X."/>
            <person name="Ren Y."/>
            <person name="Wang B."/>
            <person name="Wang S."/>
            <person name="Lu Y."/>
            <person name="Wu K."/>
            <person name="Fan W."/>
            <person name="Wang G."/>
        </authorList>
    </citation>
    <scope>NUCLEOTIDE SEQUENCE</scope>
    <source>
        <strain evidence="5">12Hb</strain>
    </source>
</reference>
<dbReference type="SUPFAM" id="SSF50978">
    <property type="entry name" value="WD40 repeat-like"/>
    <property type="match status" value="1"/>
</dbReference>
<organism evidence="5 6">
    <name type="scientific">Apolygus lucorum</name>
    <name type="common">Small green plant bug</name>
    <name type="synonym">Lygocoris lucorum</name>
    <dbReference type="NCBI Taxonomy" id="248454"/>
    <lineage>
        <taxon>Eukaryota</taxon>
        <taxon>Metazoa</taxon>
        <taxon>Ecdysozoa</taxon>
        <taxon>Arthropoda</taxon>
        <taxon>Hexapoda</taxon>
        <taxon>Insecta</taxon>
        <taxon>Pterygota</taxon>
        <taxon>Neoptera</taxon>
        <taxon>Paraneoptera</taxon>
        <taxon>Hemiptera</taxon>
        <taxon>Heteroptera</taxon>
        <taxon>Panheteroptera</taxon>
        <taxon>Cimicomorpha</taxon>
        <taxon>Miridae</taxon>
        <taxon>Mirini</taxon>
        <taxon>Apolygus</taxon>
    </lineage>
</organism>
<keyword evidence="6" id="KW-1185">Reference proteome</keyword>
<dbReference type="PANTHER" id="PTHR22839:SF0">
    <property type="entry name" value="THO COMPLEX SUBUNIT 3"/>
    <property type="match status" value="1"/>
</dbReference>
<dbReference type="InterPro" id="IPR019775">
    <property type="entry name" value="WD40_repeat_CS"/>
</dbReference>
<evidence type="ECO:0000256" key="2">
    <source>
        <dbReference type="ARBA" id="ARBA00022737"/>
    </source>
</evidence>
<dbReference type="PROSITE" id="PS00678">
    <property type="entry name" value="WD_REPEATS_1"/>
    <property type="match status" value="1"/>
</dbReference>
<evidence type="ECO:0008006" key="7">
    <source>
        <dbReference type="Google" id="ProtNLM"/>
    </source>
</evidence>
<dbReference type="FunFam" id="2.130.10.10:FF:001007">
    <property type="entry name" value="THO complex subunit 3"/>
    <property type="match status" value="1"/>
</dbReference>
<dbReference type="Gene3D" id="2.130.10.10">
    <property type="entry name" value="YVTN repeat-like/Quinoprotein amine dehydrogenase"/>
    <property type="match status" value="2"/>
</dbReference>
<keyword evidence="2" id="KW-0677">Repeat</keyword>
<name>A0A8S9WRB8_APOLU</name>
<feature type="repeat" description="WD" evidence="4">
    <location>
        <begin position="231"/>
        <end position="272"/>
    </location>
</feature>
<gene>
    <name evidence="5" type="ORF">GE061_007222</name>
</gene>
<evidence type="ECO:0000256" key="4">
    <source>
        <dbReference type="PROSITE-ProRule" id="PRU00221"/>
    </source>
</evidence>
<dbReference type="SMART" id="SM00320">
    <property type="entry name" value="WD40"/>
    <property type="match status" value="6"/>
</dbReference>
<dbReference type="EMBL" id="WIXP02000015">
    <property type="protein sequence ID" value="KAF6199197.1"/>
    <property type="molecule type" value="Genomic_DNA"/>
</dbReference>
<accession>A0A8S9WRB8</accession>
<evidence type="ECO:0000256" key="1">
    <source>
        <dbReference type="ARBA" id="ARBA00022574"/>
    </source>
</evidence>